<proteinExistence type="predicted"/>
<gene>
    <name evidence="3" type="ORF">SAMN04488519_103181</name>
</gene>
<protein>
    <submittedName>
        <fullName evidence="3">Uncharacterized protein</fullName>
    </submittedName>
</protein>
<evidence type="ECO:0000313" key="3">
    <source>
        <dbReference type="EMBL" id="SFO03672.1"/>
    </source>
</evidence>
<keyword evidence="2" id="KW-0812">Transmembrane</keyword>
<dbReference type="AlphaFoldDB" id="A0A1I5DWQ8"/>
<evidence type="ECO:0000256" key="1">
    <source>
        <dbReference type="SAM" id="Coils"/>
    </source>
</evidence>
<keyword evidence="2" id="KW-0472">Membrane</keyword>
<dbReference type="Pfam" id="PF19578">
    <property type="entry name" value="DUF6090"/>
    <property type="match status" value="1"/>
</dbReference>
<dbReference type="STRING" id="226506.SAMN04488519_103181"/>
<name>A0A1I5DWQ8_9BACT</name>
<dbReference type="Proteomes" id="UP000199564">
    <property type="component" value="Unassembled WGS sequence"/>
</dbReference>
<feature type="coiled-coil region" evidence="1">
    <location>
        <begin position="42"/>
        <end position="69"/>
    </location>
</feature>
<organism evidence="3 4">
    <name type="scientific">Algoriphagus ornithinivorans</name>
    <dbReference type="NCBI Taxonomy" id="226506"/>
    <lineage>
        <taxon>Bacteria</taxon>
        <taxon>Pseudomonadati</taxon>
        <taxon>Bacteroidota</taxon>
        <taxon>Cytophagia</taxon>
        <taxon>Cytophagales</taxon>
        <taxon>Cyclobacteriaceae</taxon>
        <taxon>Algoriphagus</taxon>
    </lineage>
</organism>
<evidence type="ECO:0000313" key="4">
    <source>
        <dbReference type="Proteomes" id="UP000199564"/>
    </source>
</evidence>
<accession>A0A1I5DWQ8</accession>
<dbReference type="EMBL" id="FOVW01000003">
    <property type="protein sequence ID" value="SFO03672.1"/>
    <property type="molecule type" value="Genomic_DNA"/>
</dbReference>
<keyword evidence="1" id="KW-0175">Coiled coil</keyword>
<reference evidence="4" key="1">
    <citation type="submission" date="2016-10" db="EMBL/GenBank/DDBJ databases">
        <authorList>
            <person name="Varghese N."/>
            <person name="Submissions S."/>
        </authorList>
    </citation>
    <scope>NUCLEOTIDE SEQUENCE [LARGE SCALE GENOMIC DNA]</scope>
    <source>
        <strain evidence="4">DSM 15282</strain>
    </source>
</reference>
<dbReference type="InterPro" id="IPR045749">
    <property type="entry name" value="DUF6090"/>
</dbReference>
<feature type="transmembrane region" description="Helical" evidence="2">
    <location>
        <begin position="21"/>
        <end position="42"/>
    </location>
</feature>
<keyword evidence="2" id="KW-1133">Transmembrane helix</keyword>
<keyword evidence="4" id="KW-1185">Reference proteome</keyword>
<dbReference type="RefSeq" id="WP_091651458.1">
    <property type="nucleotide sequence ID" value="NZ_FOVW01000003.1"/>
</dbReference>
<sequence>MIPYFRKIRQKLLKENRVTRYLAYAIGEIVLVVIGILIALAINNWNEANKNKKREKAFLTNLLEDLKADSLSLQEISATLQNAVRYKLVFSNHIEGKPANRDSINANFLNQYNILVDFIPNSNTLDELTYGNGLSLISNAELRRKIVSIYNTYDDLTRKLKIGQEKGQLVVNYVSLKVKNINEPTEEEINQLLKDPFYVNQTLMNYLVTQMDAVIAAQEFCNETLLLIRNELDHD</sequence>
<evidence type="ECO:0000256" key="2">
    <source>
        <dbReference type="SAM" id="Phobius"/>
    </source>
</evidence>